<reference evidence="15" key="1">
    <citation type="submission" date="2025-08" db="UniProtKB">
        <authorList>
            <consortium name="RefSeq"/>
        </authorList>
    </citation>
    <scope>IDENTIFICATION</scope>
    <source>
        <tissue evidence="15">Whole larvae</tissue>
    </source>
</reference>
<name>A0A6J1WRD4_GALME</name>
<dbReference type="KEGG" id="gmw:113517562"/>
<feature type="transmembrane region" description="Helical" evidence="13">
    <location>
        <begin position="128"/>
        <end position="148"/>
    </location>
</feature>
<accession>A0A6J1WRD4</accession>
<comment type="function">
    <text evidence="12">Mediates both low-affinity uptake and efflux of sugar across the membrane.</text>
</comment>
<dbReference type="FunFam" id="1.20.1280.290:FF:000010">
    <property type="entry name" value="Sugar transporter SWEET"/>
    <property type="match status" value="1"/>
</dbReference>
<gene>
    <name evidence="15" type="primary">LOC113517562</name>
</gene>
<organism evidence="14 15">
    <name type="scientific">Galleria mellonella</name>
    <name type="common">Greater wax moth</name>
    <dbReference type="NCBI Taxonomy" id="7137"/>
    <lineage>
        <taxon>Eukaryota</taxon>
        <taxon>Metazoa</taxon>
        <taxon>Ecdysozoa</taxon>
        <taxon>Arthropoda</taxon>
        <taxon>Hexapoda</taxon>
        <taxon>Insecta</taxon>
        <taxon>Pterygota</taxon>
        <taxon>Neoptera</taxon>
        <taxon>Endopterygota</taxon>
        <taxon>Lepidoptera</taxon>
        <taxon>Glossata</taxon>
        <taxon>Ditrysia</taxon>
        <taxon>Pyraloidea</taxon>
        <taxon>Pyralidae</taxon>
        <taxon>Galleriinae</taxon>
        <taxon>Galleria</taxon>
    </lineage>
</organism>
<evidence type="ECO:0000256" key="6">
    <source>
        <dbReference type="ARBA" id="ARBA00022597"/>
    </source>
</evidence>
<keyword evidence="8" id="KW-0677">Repeat</keyword>
<dbReference type="GO" id="GO:0000139">
    <property type="term" value="C:Golgi membrane"/>
    <property type="evidence" value="ECO:0007669"/>
    <property type="project" value="UniProtKB-SubCell"/>
</dbReference>
<keyword evidence="4 13" id="KW-0813">Transport</keyword>
<comment type="subcellular location">
    <subcellularLocation>
        <location evidence="1 13">Cell membrane</location>
        <topology evidence="1 13">Multi-pass membrane protein</topology>
    </subcellularLocation>
    <subcellularLocation>
        <location evidence="2">Golgi apparatus membrane</location>
        <topology evidence="2">Multi-pass membrane protein</topology>
    </subcellularLocation>
</comment>
<evidence type="ECO:0000256" key="13">
    <source>
        <dbReference type="RuleBase" id="RU910715"/>
    </source>
</evidence>
<feature type="transmembrane region" description="Helical" evidence="13">
    <location>
        <begin position="68"/>
        <end position="89"/>
    </location>
</feature>
<dbReference type="GO" id="GO:0005886">
    <property type="term" value="C:plasma membrane"/>
    <property type="evidence" value="ECO:0007669"/>
    <property type="project" value="UniProtKB-SubCell"/>
</dbReference>
<keyword evidence="6 13" id="KW-0762">Sugar transport</keyword>
<evidence type="ECO:0000256" key="2">
    <source>
        <dbReference type="ARBA" id="ARBA00004653"/>
    </source>
</evidence>
<evidence type="ECO:0000313" key="14">
    <source>
        <dbReference type="Proteomes" id="UP001652740"/>
    </source>
</evidence>
<feature type="transmembrane region" description="Helical" evidence="13">
    <location>
        <begin position="44"/>
        <end position="62"/>
    </location>
</feature>
<feature type="transmembrane region" description="Helical" evidence="13">
    <location>
        <begin position="12"/>
        <end position="32"/>
    </location>
</feature>
<dbReference type="FunCoup" id="A0A6J1WRD4">
    <property type="interactions" value="243"/>
</dbReference>
<evidence type="ECO:0000256" key="7">
    <source>
        <dbReference type="ARBA" id="ARBA00022692"/>
    </source>
</evidence>
<keyword evidence="14" id="KW-1185">Reference proteome</keyword>
<evidence type="ECO:0000313" key="15">
    <source>
        <dbReference type="RefSeq" id="XP_026758068.1"/>
    </source>
</evidence>
<dbReference type="FunFam" id="1.20.1280.290:FF:000004">
    <property type="entry name" value="Sugar transporter SWEET"/>
    <property type="match status" value="1"/>
</dbReference>
<dbReference type="Gene3D" id="1.20.1280.290">
    <property type="match status" value="2"/>
</dbReference>
<evidence type="ECO:0000256" key="1">
    <source>
        <dbReference type="ARBA" id="ARBA00004651"/>
    </source>
</evidence>
<evidence type="ECO:0000256" key="12">
    <source>
        <dbReference type="ARBA" id="ARBA00055578"/>
    </source>
</evidence>
<keyword evidence="5" id="KW-1003">Cell membrane</keyword>
<dbReference type="InParanoid" id="A0A6J1WRD4"/>
<evidence type="ECO:0000256" key="9">
    <source>
        <dbReference type="ARBA" id="ARBA00022989"/>
    </source>
</evidence>
<protein>
    <recommendedName>
        <fullName evidence="13">Sugar transporter SWEET</fullName>
    </recommendedName>
</protein>
<dbReference type="PANTHER" id="PTHR10791">
    <property type="entry name" value="RAG1-ACTIVATING PROTEIN 1"/>
    <property type="match status" value="1"/>
</dbReference>
<dbReference type="InterPro" id="IPR004316">
    <property type="entry name" value="SWEET_rpt"/>
</dbReference>
<dbReference type="CTD" id="35773"/>
<dbReference type="AlphaFoldDB" id="A0A6J1WRD4"/>
<dbReference type="PANTHER" id="PTHR10791:SF112">
    <property type="entry name" value="SUGAR TRANSPORTER SWEET1"/>
    <property type="match status" value="1"/>
</dbReference>
<feature type="transmembrane region" description="Helical" evidence="13">
    <location>
        <begin position="96"/>
        <end position="116"/>
    </location>
</feature>
<evidence type="ECO:0000256" key="8">
    <source>
        <dbReference type="ARBA" id="ARBA00022737"/>
    </source>
</evidence>
<keyword evidence="7 13" id="KW-0812">Transmembrane</keyword>
<evidence type="ECO:0000256" key="3">
    <source>
        <dbReference type="ARBA" id="ARBA00007809"/>
    </source>
</evidence>
<proteinExistence type="inferred from homology"/>
<comment type="function">
    <text evidence="13">Mediates sugar transport across membranes.</text>
</comment>
<keyword evidence="11 13" id="KW-0472">Membrane</keyword>
<feature type="transmembrane region" description="Helical" evidence="13">
    <location>
        <begin position="185"/>
        <end position="206"/>
    </location>
</feature>
<evidence type="ECO:0000256" key="10">
    <source>
        <dbReference type="ARBA" id="ARBA00023034"/>
    </source>
</evidence>
<evidence type="ECO:0000256" key="5">
    <source>
        <dbReference type="ARBA" id="ARBA00022475"/>
    </source>
</evidence>
<dbReference type="Proteomes" id="UP001652740">
    <property type="component" value="Unplaced"/>
</dbReference>
<keyword evidence="9 13" id="KW-1133">Transmembrane helix</keyword>
<dbReference type="OrthoDB" id="409725at2759"/>
<dbReference type="Pfam" id="PF03083">
    <property type="entry name" value="MtN3_slv"/>
    <property type="match status" value="2"/>
</dbReference>
<feature type="transmembrane region" description="Helical" evidence="13">
    <location>
        <begin position="160"/>
        <end position="179"/>
    </location>
</feature>
<dbReference type="InterPro" id="IPR047664">
    <property type="entry name" value="SWEET"/>
</dbReference>
<evidence type="ECO:0000256" key="4">
    <source>
        <dbReference type="ARBA" id="ARBA00022448"/>
    </source>
</evidence>
<evidence type="ECO:0000256" key="11">
    <source>
        <dbReference type="ARBA" id="ARBA00023136"/>
    </source>
</evidence>
<dbReference type="GeneID" id="113517562"/>
<dbReference type="GO" id="GO:0051119">
    <property type="term" value="F:sugar transmembrane transporter activity"/>
    <property type="evidence" value="ECO:0007669"/>
    <property type="project" value="InterPro"/>
</dbReference>
<comment type="similarity">
    <text evidence="3 13">Belongs to the SWEET sugar transporter family.</text>
</comment>
<keyword evidence="10" id="KW-0333">Golgi apparatus</keyword>
<sequence length="221" mass="24582">MHLSDVRNLVSGLAVTTTILQFLSGTLVCKQYVKNQTTAESSPLPFLCGALSSALWLLYGLTKHDDKIVLVNTIGVSLMVSYTVVFYIYTFKKSSLLKQIFVTVSLIIFFIGYVSIEEDNELLLGRLGLIACSLTLITIAAPMSKLVYVIKMKNTECLPFPMIVMSFFVSALWFLYGLIEEDTYLILPNFIGAMLAACQLSLFLMYPRMPQSPSLTKSILA</sequence>
<dbReference type="RefSeq" id="XP_026758068.1">
    <property type="nucleotide sequence ID" value="XM_026902267.3"/>
</dbReference>